<keyword evidence="1" id="KW-0805">Transcription regulation</keyword>
<dbReference type="SMART" id="SM00346">
    <property type="entry name" value="HTH_ICLR"/>
    <property type="match status" value="1"/>
</dbReference>
<feature type="domain" description="IclR-ED" evidence="5">
    <location>
        <begin position="69"/>
        <end position="254"/>
    </location>
</feature>
<reference evidence="6" key="1">
    <citation type="submission" date="2020-10" db="EMBL/GenBank/DDBJ databases">
        <authorList>
            <person name="Gilroy R."/>
        </authorList>
    </citation>
    <scope>NUCLEOTIDE SEQUENCE</scope>
    <source>
        <strain evidence="6">CHK190-19873</strain>
    </source>
</reference>
<protein>
    <submittedName>
        <fullName evidence="6">IclR family transcriptional regulator</fullName>
    </submittedName>
</protein>
<evidence type="ECO:0000313" key="7">
    <source>
        <dbReference type="Proteomes" id="UP000823935"/>
    </source>
</evidence>
<dbReference type="InterPro" id="IPR029016">
    <property type="entry name" value="GAF-like_dom_sf"/>
</dbReference>
<dbReference type="InterPro" id="IPR014757">
    <property type="entry name" value="Tscrpt_reg_IclR_C"/>
</dbReference>
<dbReference type="InterPro" id="IPR036390">
    <property type="entry name" value="WH_DNA-bd_sf"/>
</dbReference>
<organism evidence="6 7">
    <name type="scientific">Candidatus Limivivens intestinipullorum</name>
    <dbReference type="NCBI Taxonomy" id="2840858"/>
    <lineage>
        <taxon>Bacteria</taxon>
        <taxon>Bacillati</taxon>
        <taxon>Bacillota</taxon>
        <taxon>Clostridia</taxon>
        <taxon>Lachnospirales</taxon>
        <taxon>Lachnospiraceae</taxon>
        <taxon>Lachnospiraceae incertae sedis</taxon>
        <taxon>Candidatus Limivivens</taxon>
    </lineage>
</organism>
<keyword evidence="3" id="KW-0804">Transcription</keyword>
<dbReference type="PROSITE" id="PS51078">
    <property type="entry name" value="ICLR_ED"/>
    <property type="match status" value="1"/>
</dbReference>
<name>A0A9D1ES07_9FIRM</name>
<dbReference type="GO" id="GO:0045892">
    <property type="term" value="P:negative regulation of DNA-templated transcription"/>
    <property type="evidence" value="ECO:0007669"/>
    <property type="project" value="TreeGrafter"/>
</dbReference>
<evidence type="ECO:0000259" key="5">
    <source>
        <dbReference type="PROSITE" id="PS51078"/>
    </source>
</evidence>
<sequence length="254" mass="28743">MEDKNPIQVAGRLFQTVETLAQTGPGSLAELSQKLGLHKSTMHRVLSSLIYMDYVKQDQDTGKYSLTYKLLQVSNQAMDHVDILKVVRSKMETLSQISGETVHFVERVGTEAVYIDKVEARQNAVRMVSRVGSRIPLYCSAVGKAMLASLSAEKAREIWKRSDVRPLTEYTITDWEEFKKELEKIRNAGYALDNEENELGVRCIAASISSGSEKARYAFSISAPVNRMTDKRMRELSVYVLRTQEELEPLVKML</sequence>
<dbReference type="Gene3D" id="1.10.10.10">
    <property type="entry name" value="Winged helix-like DNA-binding domain superfamily/Winged helix DNA-binding domain"/>
    <property type="match status" value="1"/>
</dbReference>
<feature type="domain" description="HTH iclR-type" evidence="4">
    <location>
        <begin position="7"/>
        <end position="68"/>
    </location>
</feature>
<keyword evidence="2" id="KW-0238">DNA-binding</keyword>
<dbReference type="SUPFAM" id="SSF55781">
    <property type="entry name" value="GAF domain-like"/>
    <property type="match status" value="1"/>
</dbReference>
<dbReference type="Pfam" id="PF01614">
    <property type="entry name" value="IclR_C"/>
    <property type="match status" value="1"/>
</dbReference>
<dbReference type="InterPro" id="IPR050707">
    <property type="entry name" value="HTH_MetabolicPath_Reg"/>
</dbReference>
<dbReference type="Proteomes" id="UP000823935">
    <property type="component" value="Unassembled WGS sequence"/>
</dbReference>
<dbReference type="GO" id="GO:0003700">
    <property type="term" value="F:DNA-binding transcription factor activity"/>
    <property type="evidence" value="ECO:0007669"/>
    <property type="project" value="TreeGrafter"/>
</dbReference>
<dbReference type="EMBL" id="DVIQ01000022">
    <property type="protein sequence ID" value="HIS30671.1"/>
    <property type="molecule type" value="Genomic_DNA"/>
</dbReference>
<dbReference type="PANTHER" id="PTHR30136">
    <property type="entry name" value="HELIX-TURN-HELIX TRANSCRIPTIONAL REGULATOR, ICLR FAMILY"/>
    <property type="match status" value="1"/>
</dbReference>
<evidence type="ECO:0000259" key="4">
    <source>
        <dbReference type="PROSITE" id="PS51077"/>
    </source>
</evidence>
<dbReference type="GO" id="GO:0003677">
    <property type="term" value="F:DNA binding"/>
    <property type="evidence" value="ECO:0007669"/>
    <property type="project" value="UniProtKB-KW"/>
</dbReference>
<gene>
    <name evidence="6" type="ORF">IAB44_03850</name>
</gene>
<dbReference type="SUPFAM" id="SSF46785">
    <property type="entry name" value="Winged helix' DNA-binding domain"/>
    <property type="match status" value="1"/>
</dbReference>
<dbReference type="InterPro" id="IPR005471">
    <property type="entry name" value="Tscrpt_reg_IclR_N"/>
</dbReference>
<dbReference type="InterPro" id="IPR036388">
    <property type="entry name" value="WH-like_DNA-bd_sf"/>
</dbReference>
<dbReference type="PANTHER" id="PTHR30136:SF24">
    <property type="entry name" value="HTH-TYPE TRANSCRIPTIONAL REPRESSOR ALLR"/>
    <property type="match status" value="1"/>
</dbReference>
<accession>A0A9D1ES07</accession>
<proteinExistence type="predicted"/>
<reference evidence="6" key="2">
    <citation type="journal article" date="2021" name="PeerJ">
        <title>Extensive microbial diversity within the chicken gut microbiome revealed by metagenomics and culture.</title>
        <authorList>
            <person name="Gilroy R."/>
            <person name="Ravi A."/>
            <person name="Getino M."/>
            <person name="Pursley I."/>
            <person name="Horton D.L."/>
            <person name="Alikhan N.F."/>
            <person name="Baker D."/>
            <person name="Gharbi K."/>
            <person name="Hall N."/>
            <person name="Watson M."/>
            <person name="Adriaenssens E.M."/>
            <person name="Foster-Nyarko E."/>
            <person name="Jarju S."/>
            <person name="Secka A."/>
            <person name="Antonio M."/>
            <person name="Oren A."/>
            <person name="Chaudhuri R.R."/>
            <person name="La Ragione R."/>
            <person name="Hildebrand F."/>
            <person name="Pallen M.J."/>
        </authorList>
    </citation>
    <scope>NUCLEOTIDE SEQUENCE</scope>
    <source>
        <strain evidence="6">CHK190-19873</strain>
    </source>
</reference>
<dbReference type="PROSITE" id="PS51077">
    <property type="entry name" value="HTH_ICLR"/>
    <property type="match status" value="1"/>
</dbReference>
<comment type="caution">
    <text evidence="6">The sequence shown here is derived from an EMBL/GenBank/DDBJ whole genome shotgun (WGS) entry which is preliminary data.</text>
</comment>
<evidence type="ECO:0000313" key="6">
    <source>
        <dbReference type="EMBL" id="HIS30671.1"/>
    </source>
</evidence>
<dbReference type="Gene3D" id="3.30.450.40">
    <property type="match status" value="1"/>
</dbReference>
<evidence type="ECO:0000256" key="3">
    <source>
        <dbReference type="ARBA" id="ARBA00023163"/>
    </source>
</evidence>
<dbReference type="Pfam" id="PF09339">
    <property type="entry name" value="HTH_IclR"/>
    <property type="match status" value="1"/>
</dbReference>
<evidence type="ECO:0000256" key="1">
    <source>
        <dbReference type="ARBA" id="ARBA00023015"/>
    </source>
</evidence>
<dbReference type="AlphaFoldDB" id="A0A9D1ES07"/>
<evidence type="ECO:0000256" key="2">
    <source>
        <dbReference type="ARBA" id="ARBA00023125"/>
    </source>
</evidence>